<dbReference type="OrthoDB" id="4846743at2759"/>
<dbReference type="STRING" id="1209931.A0A135U4X4"/>
<accession>A0A135U4X4</accession>
<organism evidence="1 2">
    <name type="scientific">Colletotrichum salicis</name>
    <dbReference type="NCBI Taxonomy" id="1209931"/>
    <lineage>
        <taxon>Eukaryota</taxon>
        <taxon>Fungi</taxon>
        <taxon>Dikarya</taxon>
        <taxon>Ascomycota</taxon>
        <taxon>Pezizomycotina</taxon>
        <taxon>Sordariomycetes</taxon>
        <taxon>Hypocreomycetidae</taxon>
        <taxon>Glomerellales</taxon>
        <taxon>Glomerellaceae</taxon>
        <taxon>Colletotrichum</taxon>
        <taxon>Colletotrichum acutatum species complex</taxon>
    </lineage>
</organism>
<keyword evidence="2" id="KW-1185">Reference proteome</keyword>
<dbReference type="CDD" id="cd00118">
    <property type="entry name" value="LysM"/>
    <property type="match status" value="1"/>
</dbReference>
<dbReference type="Proteomes" id="UP000070121">
    <property type="component" value="Unassembled WGS sequence"/>
</dbReference>
<dbReference type="AlphaFoldDB" id="A0A135U4X4"/>
<dbReference type="InterPro" id="IPR018392">
    <property type="entry name" value="LysM"/>
</dbReference>
<gene>
    <name evidence="1" type="ORF">CSAL01_12428</name>
</gene>
<protein>
    <recommendedName>
        <fullName evidence="3">LysM domain-containing protein</fullName>
    </recommendedName>
</protein>
<proteinExistence type="predicted"/>
<name>A0A135U4X4_9PEZI</name>
<comment type="caution">
    <text evidence="1">The sequence shown here is derived from an EMBL/GenBank/DDBJ whole genome shotgun (WGS) entry which is preliminary data.</text>
</comment>
<reference evidence="1 2" key="1">
    <citation type="submission" date="2014-02" db="EMBL/GenBank/DDBJ databases">
        <title>The genome sequence of Colletotrichum salicis CBS 607.94.</title>
        <authorList>
            <person name="Baroncelli R."/>
            <person name="Thon M.R."/>
        </authorList>
    </citation>
    <scope>NUCLEOTIDE SEQUENCE [LARGE SCALE GENOMIC DNA]</scope>
    <source>
        <strain evidence="1 2">CBS 607.94</strain>
    </source>
</reference>
<evidence type="ECO:0008006" key="3">
    <source>
        <dbReference type="Google" id="ProtNLM"/>
    </source>
</evidence>
<dbReference type="EMBL" id="JFFI01001725">
    <property type="protein sequence ID" value="KXH55457.1"/>
    <property type="molecule type" value="Genomic_DNA"/>
</dbReference>
<sequence length="127" mass="14061">MRIAAANHDSRPTEGTLIVVNPGEVNCRYWTDTPKDVSYYTCSELALRYDLSNDLFFTLNPSLGRDCGNIKPQSEYYVSGFIEPVRAVDGFCGPRHKNATCLGTNKQCCNSETWTCGDSMYAAVTPS</sequence>
<evidence type="ECO:0000313" key="2">
    <source>
        <dbReference type="Proteomes" id="UP000070121"/>
    </source>
</evidence>
<evidence type="ECO:0000313" key="1">
    <source>
        <dbReference type="EMBL" id="KXH55457.1"/>
    </source>
</evidence>